<organism evidence="4 5">
    <name type="scientific">Polypedilum vanderplanki</name>
    <name type="common">Sleeping chironomid midge</name>
    <dbReference type="NCBI Taxonomy" id="319348"/>
    <lineage>
        <taxon>Eukaryota</taxon>
        <taxon>Metazoa</taxon>
        <taxon>Ecdysozoa</taxon>
        <taxon>Arthropoda</taxon>
        <taxon>Hexapoda</taxon>
        <taxon>Insecta</taxon>
        <taxon>Pterygota</taxon>
        <taxon>Neoptera</taxon>
        <taxon>Endopterygota</taxon>
        <taxon>Diptera</taxon>
        <taxon>Nematocera</taxon>
        <taxon>Chironomoidea</taxon>
        <taxon>Chironomidae</taxon>
        <taxon>Chironominae</taxon>
        <taxon>Polypedilum</taxon>
        <taxon>Polypedilum</taxon>
    </lineage>
</organism>
<proteinExistence type="inferred from homology"/>
<dbReference type="OrthoDB" id="958254at2759"/>
<feature type="chain" id="PRO_5039911214" description="Gamma-interferon inducible lysosomal thiol reductase" evidence="3">
    <location>
        <begin position="18"/>
        <end position="206"/>
    </location>
</feature>
<comment type="similarity">
    <text evidence="1">Belongs to the GILT family.</text>
</comment>
<evidence type="ECO:0000256" key="3">
    <source>
        <dbReference type="SAM" id="SignalP"/>
    </source>
</evidence>
<protein>
    <recommendedName>
        <fullName evidence="6">Gamma-interferon inducible lysosomal thiol reductase</fullName>
    </recommendedName>
</protein>
<dbReference type="PANTHER" id="PTHR13234">
    <property type="entry name" value="GAMMA-INTERFERON INDUCIBLE LYSOSOMAL THIOL REDUCTASE GILT"/>
    <property type="match status" value="1"/>
</dbReference>
<keyword evidence="5" id="KW-1185">Reference proteome</keyword>
<evidence type="ECO:0000313" key="5">
    <source>
        <dbReference type="Proteomes" id="UP001107558"/>
    </source>
</evidence>
<keyword evidence="2" id="KW-0325">Glycoprotein</keyword>
<comment type="caution">
    <text evidence="4">The sequence shown here is derived from an EMBL/GenBank/DDBJ whole genome shotgun (WGS) entry which is preliminary data.</text>
</comment>
<gene>
    <name evidence="4" type="ORF">PVAND_011194</name>
</gene>
<evidence type="ECO:0000313" key="4">
    <source>
        <dbReference type="EMBL" id="KAG5681786.1"/>
    </source>
</evidence>
<dbReference type="Proteomes" id="UP001107558">
    <property type="component" value="Chromosome 1"/>
</dbReference>
<feature type="signal peptide" evidence="3">
    <location>
        <begin position="1"/>
        <end position="17"/>
    </location>
</feature>
<dbReference type="InterPro" id="IPR004911">
    <property type="entry name" value="Interferon-induced_GILT"/>
</dbReference>
<sequence>MKLWIAFVLFTINICITCMVKVKMDIYYESLCPDSIRFINQQLYPLYNEFKDNLDITFIPHGKSNSYQGNSGEIEFECQHGPDECFGNKVQGCMLARIRDQDTQVSYVACQMQFGADRTHQACVEAFGVSWNEILQCVGGEFATKQQLGFERVTTPVLRTTNWVPSIVYNNQITDYTHSGNSPPLKDVICSLISNTNSACLEKYHF</sequence>
<dbReference type="EMBL" id="JADBJN010000001">
    <property type="protein sequence ID" value="KAG5681786.1"/>
    <property type="molecule type" value="Genomic_DNA"/>
</dbReference>
<dbReference type="AlphaFoldDB" id="A0A9J6CHU5"/>
<dbReference type="Pfam" id="PF03227">
    <property type="entry name" value="GILT"/>
    <property type="match status" value="1"/>
</dbReference>
<evidence type="ECO:0000256" key="2">
    <source>
        <dbReference type="ARBA" id="ARBA00023180"/>
    </source>
</evidence>
<keyword evidence="3" id="KW-0732">Signal</keyword>
<dbReference type="GO" id="GO:0016671">
    <property type="term" value="F:oxidoreductase activity, acting on a sulfur group of donors, disulfide as acceptor"/>
    <property type="evidence" value="ECO:0007669"/>
    <property type="project" value="InterPro"/>
</dbReference>
<name>A0A9J6CHU5_POLVA</name>
<accession>A0A9J6CHU5</accession>
<dbReference type="PANTHER" id="PTHR13234:SF68">
    <property type="entry name" value="GH19763P"/>
    <property type="match status" value="1"/>
</dbReference>
<evidence type="ECO:0008006" key="6">
    <source>
        <dbReference type="Google" id="ProtNLM"/>
    </source>
</evidence>
<reference evidence="4" key="1">
    <citation type="submission" date="2021-03" db="EMBL/GenBank/DDBJ databases">
        <title>Chromosome level genome of the anhydrobiotic midge Polypedilum vanderplanki.</title>
        <authorList>
            <person name="Yoshida Y."/>
            <person name="Kikawada T."/>
            <person name="Gusev O."/>
        </authorList>
    </citation>
    <scope>NUCLEOTIDE SEQUENCE</scope>
    <source>
        <strain evidence="4">NIAS01</strain>
        <tissue evidence="4">Whole body or cell culture</tissue>
    </source>
</reference>
<evidence type="ECO:0000256" key="1">
    <source>
        <dbReference type="ARBA" id="ARBA00005679"/>
    </source>
</evidence>